<dbReference type="Proteomes" id="UP000593573">
    <property type="component" value="Unassembled WGS sequence"/>
</dbReference>
<protein>
    <submittedName>
        <fullName evidence="1">Uncharacterized protein</fullName>
    </submittedName>
</protein>
<accession>A0A7J8U9S5</accession>
<name>A0A7J8U9S5_9ROSI</name>
<organism evidence="1 2">
    <name type="scientific">Gossypium klotzschianum</name>
    <dbReference type="NCBI Taxonomy" id="34286"/>
    <lineage>
        <taxon>Eukaryota</taxon>
        <taxon>Viridiplantae</taxon>
        <taxon>Streptophyta</taxon>
        <taxon>Embryophyta</taxon>
        <taxon>Tracheophyta</taxon>
        <taxon>Spermatophyta</taxon>
        <taxon>Magnoliopsida</taxon>
        <taxon>eudicotyledons</taxon>
        <taxon>Gunneridae</taxon>
        <taxon>Pentapetalae</taxon>
        <taxon>rosids</taxon>
        <taxon>malvids</taxon>
        <taxon>Malvales</taxon>
        <taxon>Malvaceae</taxon>
        <taxon>Malvoideae</taxon>
        <taxon>Gossypium</taxon>
    </lineage>
</organism>
<keyword evidence="2" id="KW-1185">Reference proteome</keyword>
<dbReference type="EMBL" id="JABFAB010000004">
    <property type="protein sequence ID" value="MBA0647153.1"/>
    <property type="molecule type" value="Genomic_DNA"/>
</dbReference>
<gene>
    <name evidence="1" type="ORF">Goklo_015061</name>
</gene>
<evidence type="ECO:0000313" key="2">
    <source>
        <dbReference type="Proteomes" id="UP000593573"/>
    </source>
</evidence>
<reference evidence="1 2" key="1">
    <citation type="journal article" date="2019" name="Genome Biol. Evol.">
        <title>Insights into the evolution of the New World diploid cottons (Gossypium, subgenus Houzingenia) based on genome sequencing.</title>
        <authorList>
            <person name="Grover C.E."/>
            <person name="Arick M.A. 2nd"/>
            <person name="Thrash A."/>
            <person name="Conover J.L."/>
            <person name="Sanders W.S."/>
            <person name="Peterson D.G."/>
            <person name="Frelichowski J.E."/>
            <person name="Scheffler J.A."/>
            <person name="Scheffler B.E."/>
            <person name="Wendel J.F."/>
        </authorList>
    </citation>
    <scope>NUCLEOTIDE SEQUENCE [LARGE SCALE GENOMIC DNA]</scope>
    <source>
        <strain evidence="1">57</strain>
        <tissue evidence="1">Leaf</tissue>
    </source>
</reference>
<evidence type="ECO:0000313" key="1">
    <source>
        <dbReference type="EMBL" id="MBA0647153.1"/>
    </source>
</evidence>
<comment type="caution">
    <text evidence="1">The sequence shown here is derived from an EMBL/GenBank/DDBJ whole genome shotgun (WGS) entry which is preliminary data.</text>
</comment>
<sequence length="90" mass="10403">MAARKQLSIRQAPNILVVQLKEWLLDCYGRDLRESLVGRLIGLSHSKKFWFFQASCAKLARCVKLFLLHISLVGWYKLHLLHSVNSIILV</sequence>
<proteinExistence type="predicted"/>
<dbReference type="AlphaFoldDB" id="A0A7J8U9S5"/>